<gene>
    <name evidence="1" type="ORF">Hs30E_08550</name>
</gene>
<name>A0A6A0BCY3_9LACT</name>
<evidence type="ECO:0000313" key="2">
    <source>
        <dbReference type="Proteomes" id="UP000480303"/>
    </source>
</evidence>
<evidence type="ECO:0000313" key="1">
    <source>
        <dbReference type="EMBL" id="GFH42304.1"/>
    </source>
</evidence>
<dbReference type="AlphaFoldDB" id="A0A6A0BCY3"/>
<proteinExistence type="predicted"/>
<keyword evidence="2" id="KW-1185">Reference proteome</keyword>
<accession>A0A6A0BCY3</accession>
<dbReference type="Proteomes" id="UP000480303">
    <property type="component" value="Unassembled WGS sequence"/>
</dbReference>
<protein>
    <submittedName>
        <fullName evidence="1">Uncharacterized protein</fullName>
    </submittedName>
</protein>
<reference evidence="1 2" key="1">
    <citation type="submission" date="2020-02" db="EMBL/GenBank/DDBJ databases">
        <title>Draft genome sequence of Lactococcus sp. Hs30E4-3.</title>
        <authorList>
            <person name="Noda S."/>
            <person name="Yuki M."/>
            <person name="Ohkuma M."/>
        </authorList>
    </citation>
    <scope>NUCLEOTIDE SEQUENCE [LARGE SCALE GENOMIC DNA]</scope>
    <source>
        <strain evidence="1 2">Hs30E4-3</strain>
    </source>
</reference>
<comment type="caution">
    <text evidence="1">The sequence shown here is derived from an EMBL/GenBank/DDBJ whole genome shotgun (WGS) entry which is preliminary data.</text>
</comment>
<organism evidence="1 2">
    <name type="scientific">Pseudolactococcus hodotermopsidis</name>
    <dbReference type="NCBI Taxonomy" id="2709157"/>
    <lineage>
        <taxon>Bacteria</taxon>
        <taxon>Bacillati</taxon>
        <taxon>Bacillota</taxon>
        <taxon>Bacilli</taxon>
        <taxon>Lactobacillales</taxon>
        <taxon>Streptococcaceae</taxon>
        <taxon>Pseudolactococcus</taxon>
    </lineage>
</organism>
<dbReference type="EMBL" id="BLLI01000019">
    <property type="protein sequence ID" value="GFH42304.1"/>
    <property type="molecule type" value="Genomic_DNA"/>
</dbReference>
<sequence length="55" mass="6484">MTFIGLPLVRSIMGEKESFRLVGYNGYFLSQYKFNTKKRFRKKCEIVFSILINGN</sequence>